<gene>
    <name evidence="1" type="primary">76</name>
    <name evidence="1" type="ORF">SEA_MARIDALIA_76</name>
</gene>
<dbReference type="RefSeq" id="YP_010653186.1">
    <property type="nucleotide sequence ID" value="NC_070794.1"/>
</dbReference>
<dbReference type="Proteomes" id="UP000268552">
    <property type="component" value="Genome"/>
</dbReference>
<name>A0A3G8FWE5_9CAUD</name>
<dbReference type="GeneID" id="77929017"/>
<dbReference type="EMBL" id="MK112547">
    <property type="protein sequence ID" value="AZF98815.1"/>
    <property type="molecule type" value="Genomic_DNA"/>
</dbReference>
<evidence type="ECO:0000313" key="2">
    <source>
        <dbReference type="Proteomes" id="UP000268552"/>
    </source>
</evidence>
<dbReference type="KEGG" id="vg:77929017"/>
<evidence type="ECO:0000313" key="1">
    <source>
        <dbReference type="EMBL" id="AZF98815.1"/>
    </source>
</evidence>
<accession>A0A3G8FWE5</accession>
<protein>
    <submittedName>
        <fullName evidence="1">Uncharacterized protein</fullName>
    </submittedName>
</protein>
<sequence>MTMHETVRLNVDPNHEHVHWVPPARPRFAIGERVRYVSEPGLAGKITDRCWMVALAPPSGRVSDTIRAGLTSGGPDGLVVQVTHVPEGQERYLGWELAARPSDLEHLD</sequence>
<organism evidence="1 2">
    <name type="scientific">Gordonia phage Maridalia</name>
    <dbReference type="NCBI Taxonomy" id="2488957"/>
    <lineage>
        <taxon>Viruses</taxon>
        <taxon>Duplodnaviria</taxon>
        <taxon>Heunggongvirae</taxon>
        <taxon>Uroviricota</taxon>
        <taxon>Caudoviricetes</taxon>
        <taxon>Nymbaxtervirinae</taxon>
        <taxon>Nymphadoravirus</taxon>
        <taxon>Nymphadoravirus maridalia</taxon>
    </lineage>
</organism>
<reference evidence="1 2" key="1">
    <citation type="submission" date="2018-10" db="EMBL/GenBank/DDBJ databases">
        <authorList>
            <person name="Washington J.M."/>
            <person name="Garlena R.A."/>
            <person name="Russell D.A."/>
            <person name="Pope W.H."/>
            <person name="Jacobs-Sera D."/>
            <person name="Hatfull G.F."/>
        </authorList>
    </citation>
    <scope>NUCLEOTIDE SEQUENCE [LARGE SCALE GENOMIC DNA]</scope>
</reference>
<proteinExistence type="predicted"/>
<keyword evidence="2" id="KW-1185">Reference proteome</keyword>